<comment type="caution">
    <text evidence="1">The sequence shown here is derived from an EMBL/GenBank/DDBJ whole genome shotgun (WGS) entry which is preliminary data.</text>
</comment>
<dbReference type="Proteomes" id="UP000239687">
    <property type="component" value="Unassembled WGS sequence"/>
</dbReference>
<dbReference type="AlphaFoldDB" id="A0A2S8HGK8"/>
<name>A0A2S8HGK8_9PSED</name>
<dbReference type="RefSeq" id="WP_105344654.1">
    <property type="nucleotide sequence ID" value="NZ_PUIN01000011.1"/>
</dbReference>
<dbReference type="EMBL" id="PUIN01000011">
    <property type="protein sequence ID" value="PQP01644.1"/>
    <property type="molecule type" value="Genomic_DNA"/>
</dbReference>
<evidence type="ECO:0000313" key="2">
    <source>
        <dbReference type="Proteomes" id="UP000239687"/>
    </source>
</evidence>
<sequence>MKQSDLYDMTSRCGFTVTVFSDHPDFFSSWSLNIKKNEQKYMIEHDGRDSWLIFYKENEPNKFKEIDKKISHTMSDNEKLKQCESWLLSV</sequence>
<gene>
    <name evidence="1" type="ORF">C5612_20060</name>
</gene>
<reference evidence="1 2" key="1">
    <citation type="submission" date="2018-02" db="EMBL/GenBank/DDBJ databases">
        <title>Draft genome sequencing of Pseudomonas frederiksbergensis 11-D3.</title>
        <authorList>
            <person name="Zheng B.-X."/>
        </authorList>
    </citation>
    <scope>NUCLEOTIDE SEQUENCE [LARGE SCALE GENOMIC DNA]</scope>
    <source>
        <strain evidence="1 2">11-D3</strain>
    </source>
</reference>
<proteinExistence type="predicted"/>
<protein>
    <submittedName>
        <fullName evidence="1">Uncharacterized protein</fullName>
    </submittedName>
</protein>
<organism evidence="1 2">
    <name type="scientific">Pseudomonas frederiksbergensis</name>
    <dbReference type="NCBI Taxonomy" id="104087"/>
    <lineage>
        <taxon>Bacteria</taxon>
        <taxon>Pseudomonadati</taxon>
        <taxon>Pseudomonadota</taxon>
        <taxon>Gammaproteobacteria</taxon>
        <taxon>Pseudomonadales</taxon>
        <taxon>Pseudomonadaceae</taxon>
        <taxon>Pseudomonas</taxon>
    </lineage>
</organism>
<accession>A0A2S8HGK8</accession>
<evidence type="ECO:0000313" key="1">
    <source>
        <dbReference type="EMBL" id="PQP01644.1"/>
    </source>
</evidence>